<protein>
    <submittedName>
        <fullName evidence="3">Uncharacterized protein</fullName>
    </submittedName>
</protein>
<evidence type="ECO:0000313" key="4">
    <source>
        <dbReference type="Proteomes" id="UP001432027"/>
    </source>
</evidence>
<feature type="transmembrane region" description="Helical" evidence="2">
    <location>
        <begin position="31"/>
        <end position="52"/>
    </location>
</feature>
<organism evidence="3 4">
    <name type="scientific">Pristionchus entomophagus</name>
    <dbReference type="NCBI Taxonomy" id="358040"/>
    <lineage>
        <taxon>Eukaryota</taxon>
        <taxon>Metazoa</taxon>
        <taxon>Ecdysozoa</taxon>
        <taxon>Nematoda</taxon>
        <taxon>Chromadorea</taxon>
        <taxon>Rhabditida</taxon>
        <taxon>Rhabditina</taxon>
        <taxon>Diplogasteromorpha</taxon>
        <taxon>Diplogasteroidea</taxon>
        <taxon>Neodiplogasteridae</taxon>
        <taxon>Pristionchus</taxon>
    </lineage>
</organism>
<feature type="non-terminal residue" evidence="3">
    <location>
        <position position="1"/>
    </location>
</feature>
<keyword evidence="2" id="KW-0472">Membrane</keyword>
<keyword evidence="4" id="KW-1185">Reference proteome</keyword>
<feature type="compositionally biased region" description="Low complexity" evidence="1">
    <location>
        <begin position="1"/>
        <end position="18"/>
    </location>
</feature>
<keyword evidence="2" id="KW-1133">Transmembrane helix</keyword>
<comment type="caution">
    <text evidence="3">The sequence shown here is derived from an EMBL/GenBank/DDBJ whole genome shotgun (WGS) entry which is preliminary data.</text>
</comment>
<evidence type="ECO:0000256" key="1">
    <source>
        <dbReference type="SAM" id="MobiDB-lite"/>
    </source>
</evidence>
<feature type="compositionally biased region" description="Basic and acidic residues" evidence="1">
    <location>
        <begin position="255"/>
        <end position="272"/>
    </location>
</feature>
<evidence type="ECO:0000256" key="2">
    <source>
        <dbReference type="SAM" id="Phobius"/>
    </source>
</evidence>
<feature type="compositionally biased region" description="Polar residues" evidence="1">
    <location>
        <begin position="113"/>
        <end position="126"/>
    </location>
</feature>
<reference evidence="3" key="1">
    <citation type="submission" date="2023-10" db="EMBL/GenBank/DDBJ databases">
        <title>Genome assembly of Pristionchus species.</title>
        <authorList>
            <person name="Yoshida K."/>
            <person name="Sommer R.J."/>
        </authorList>
    </citation>
    <scope>NUCLEOTIDE SEQUENCE</scope>
    <source>
        <strain evidence="3">RS0144</strain>
    </source>
</reference>
<feature type="non-terminal residue" evidence="3">
    <location>
        <position position="278"/>
    </location>
</feature>
<dbReference type="Proteomes" id="UP001432027">
    <property type="component" value="Unassembled WGS sequence"/>
</dbReference>
<proteinExistence type="predicted"/>
<dbReference type="EMBL" id="BTSX01000005">
    <property type="protein sequence ID" value="GMT01149.1"/>
    <property type="molecule type" value="Genomic_DNA"/>
</dbReference>
<sequence length="278" mass="29669">TTTTTTTTTTEPTTATTTADAGAMSGSSTTVYSIVGALIFLIIVGIVVFLIVKNVKSKKKGGDPQKKSKSKSRTPSTRNTTDTSQQVTRPLIPPSNASERPSKAGVPPPPATGLTSTPGSAPTNPETVPLMRDNNEIPTGLIPSQNGPFIPGEKPFKISAKHFKWMGPMRRKTRWHGDPDHEFEGVEGPKKLERIYFDPNANTATEIGPCEIIEDAGPASDSNRSGKEWLSNLDEWERNHKATLAAAAAEAAKANGKEEGKKEEGTDSKQDPKPSAIP</sequence>
<dbReference type="AlphaFoldDB" id="A0AAV5U4W7"/>
<feature type="compositionally biased region" description="Low complexity" evidence="1">
    <location>
        <begin position="245"/>
        <end position="254"/>
    </location>
</feature>
<dbReference type="PANTHER" id="PTHR37968">
    <property type="entry name" value="PROTEIN CBG06678"/>
    <property type="match status" value="1"/>
</dbReference>
<feature type="region of interest" description="Disordered" evidence="1">
    <location>
        <begin position="245"/>
        <end position="278"/>
    </location>
</feature>
<gene>
    <name evidence="3" type="ORF">PENTCL1PPCAC_23323</name>
</gene>
<keyword evidence="2" id="KW-0812">Transmembrane</keyword>
<dbReference type="CDD" id="cd12087">
    <property type="entry name" value="TM_EGFR-like"/>
    <property type="match status" value="1"/>
</dbReference>
<dbReference type="PANTHER" id="PTHR37968:SF1">
    <property type="entry name" value="LEUCINE-RICH REPEAT-CONTAINING PROTEIN"/>
    <property type="match status" value="1"/>
</dbReference>
<evidence type="ECO:0000313" key="3">
    <source>
        <dbReference type="EMBL" id="GMT01149.1"/>
    </source>
</evidence>
<name>A0AAV5U4W7_9BILA</name>
<feature type="region of interest" description="Disordered" evidence="1">
    <location>
        <begin position="1"/>
        <end position="25"/>
    </location>
</feature>
<feature type="region of interest" description="Disordered" evidence="1">
    <location>
        <begin position="57"/>
        <end position="149"/>
    </location>
</feature>
<accession>A0AAV5U4W7</accession>